<feature type="region of interest" description="Disordered" evidence="2">
    <location>
        <begin position="407"/>
        <end position="435"/>
    </location>
</feature>
<feature type="coiled-coil region" evidence="1">
    <location>
        <begin position="499"/>
        <end position="526"/>
    </location>
</feature>
<gene>
    <name evidence="3" type="ORF">O181_103907</name>
</gene>
<evidence type="ECO:0000256" key="1">
    <source>
        <dbReference type="SAM" id="Coils"/>
    </source>
</evidence>
<dbReference type="AlphaFoldDB" id="A0A9Q3JKM5"/>
<reference evidence="3" key="1">
    <citation type="submission" date="2021-03" db="EMBL/GenBank/DDBJ databases">
        <title>Draft genome sequence of rust myrtle Austropuccinia psidii MF-1, a brazilian biotype.</title>
        <authorList>
            <person name="Quecine M.C."/>
            <person name="Pachon D.M.R."/>
            <person name="Bonatelli M.L."/>
            <person name="Correr F.H."/>
            <person name="Franceschini L.M."/>
            <person name="Leite T.F."/>
            <person name="Margarido G.R.A."/>
            <person name="Almeida C.A."/>
            <person name="Ferrarezi J.A."/>
            <person name="Labate C.A."/>
        </authorList>
    </citation>
    <scope>NUCLEOTIDE SEQUENCE</scope>
    <source>
        <strain evidence="3">MF-1</strain>
    </source>
</reference>
<dbReference type="EMBL" id="AVOT02075451">
    <property type="protein sequence ID" value="MBW0564192.1"/>
    <property type="molecule type" value="Genomic_DNA"/>
</dbReference>
<feature type="compositionally biased region" description="Polar residues" evidence="2">
    <location>
        <begin position="113"/>
        <end position="122"/>
    </location>
</feature>
<feature type="compositionally biased region" description="Polar residues" evidence="2">
    <location>
        <begin position="32"/>
        <end position="48"/>
    </location>
</feature>
<protein>
    <submittedName>
        <fullName evidence="3">Uncharacterized protein</fullName>
    </submittedName>
</protein>
<feature type="compositionally biased region" description="Polar residues" evidence="2">
    <location>
        <begin position="407"/>
        <end position="417"/>
    </location>
</feature>
<keyword evidence="4" id="KW-1185">Reference proteome</keyword>
<proteinExistence type="predicted"/>
<evidence type="ECO:0000256" key="2">
    <source>
        <dbReference type="SAM" id="MobiDB-lite"/>
    </source>
</evidence>
<name>A0A9Q3JKM5_9BASI</name>
<dbReference type="Proteomes" id="UP000765509">
    <property type="component" value="Unassembled WGS sequence"/>
</dbReference>
<accession>A0A9Q3JKM5</accession>
<comment type="caution">
    <text evidence="3">The sequence shown here is derived from an EMBL/GenBank/DDBJ whole genome shotgun (WGS) entry which is preliminary data.</text>
</comment>
<evidence type="ECO:0000313" key="4">
    <source>
        <dbReference type="Proteomes" id="UP000765509"/>
    </source>
</evidence>
<dbReference type="OrthoDB" id="1431520at2759"/>
<keyword evidence="1" id="KW-0175">Coiled coil</keyword>
<feature type="compositionally biased region" description="Acidic residues" evidence="2">
    <location>
        <begin position="16"/>
        <end position="31"/>
    </location>
</feature>
<feature type="region of interest" description="Disordered" evidence="2">
    <location>
        <begin position="1"/>
        <end position="122"/>
    </location>
</feature>
<sequence length="527" mass="61326">MDQQSTSNLPPLPPEDTGEEQYAEESEEEDQTVQIQSLIKQMQDILSNESKKKPKRKGSTSYTPGGSPSEPTLPRHVRPEESPSSPTPGPRATPTPETEPKPQTHQRRAFFSTPRNASSLQHQILRKERPVVKIKARDYNLNLNGEEVETFIRKVERIAQIEGAREEDLAMQMAFWTTDSKISDAIEAMPGYEEGNWSQLKKDLITKWGRVEPERRYRKDSLINLFNDTQDSGGISTLSQYKRFIGEYETIITYLLRYKYIPQENMFHEDLFDCLSADIKGAISKEMIKENVMVRAEDGGYLIPPMRILKKYIEQELEARILVTKRLSPPRISEQKESKNKERRVQFKKEIFPGMQEALKKMKELTKTLKEQREVVKDEAPAENEDVKKFMDQLNELTNVATPQKKIINNPQSNNQGFRPRDNVSPPPNRSVPYVPAQNVPKFTVKCYYCMEEGHSVGRCTELVDNKNKKVVIRQGFNYLSPNWERVPNDRKFSPKYLVREFQKEKEELIRKLEEKNREEEQKIKEK</sequence>
<evidence type="ECO:0000313" key="3">
    <source>
        <dbReference type="EMBL" id="MBW0564192.1"/>
    </source>
</evidence>
<organism evidence="3 4">
    <name type="scientific">Austropuccinia psidii MF-1</name>
    <dbReference type="NCBI Taxonomy" id="1389203"/>
    <lineage>
        <taxon>Eukaryota</taxon>
        <taxon>Fungi</taxon>
        <taxon>Dikarya</taxon>
        <taxon>Basidiomycota</taxon>
        <taxon>Pucciniomycotina</taxon>
        <taxon>Pucciniomycetes</taxon>
        <taxon>Pucciniales</taxon>
        <taxon>Sphaerophragmiaceae</taxon>
        <taxon>Austropuccinia</taxon>
    </lineage>
</organism>
<feature type="compositionally biased region" description="Low complexity" evidence="2">
    <location>
        <begin position="59"/>
        <end position="72"/>
    </location>
</feature>